<comment type="caution">
    <text evidence="1">The sequence shown here is derived from an EMBL/GenBank/DDBJ whole genome shotgun (WGS) entry which is preliminary data.</text>
</comment>
<name>C2KUN7_9FIRM</name>
<dbReference type="InParanoid" id="C2KUN7"/>
<reference evidence="1 2" key="1">
    <citation type="submission" date="2009-04" db="EMBL/GenBank/DDBJ databases">
        <authorList>
            <person name="Qin X."/>
            <person name="Bachman B."/>
            <person name="Battles P."/>
            <person name="Bell A."/>
            <person name="Bess C."/>
            <person name="Bickham C."/>
            <person name="Chaboub L."/>
            <person name="Chen D."/>
            <person name="Coyle M."/>
            <person name="Deiros D.R."/>
            <person name="Dinh H."/>
            <person name="Forbes L."/>
            <person name="Fowler G."/>
            <person name="Francisco L."/>
            <person name="Fu Q."/>
            <person name="Gubbala S."/>
            <person name="Hale W."/>
            <person name="Han Y."/>
            <person name="Hemphill L."/>
            <person name="Highlander S.K."/>
            <person name="Hirani K."/>
            <person name="Hogues M."/>
            <person name="Jackson L."/>
            <person name="Jakkamsetti A."/>
            <person name="Javaid M."/>
            <person name="Jiang H."/>
            <person name="Korchina V."/>
            <person name="Kovar C."/>
            <person name="Lara F."/>
            <person name="Lee S."/>
            <person name="Mata R."/>
            <person name="Mathew T."/>
            <person name="Moen C."/>
            <person name="Morales K."/>
            <person name="Munidasa M."/>
            <person name="Nazareth L."/>
            <person name="Ngo R."/>
            <person name="Nguyen L."/>
            <person name="Okwuonu G."/>
            <person name="Ongeri F."/>
            <person name="Patil S."/>
            <person name="Petrosino J."/>
            <person name="Pham C."/>
            <person name="Pham P."/>
            <person name="Pu L.-L."/>
            <person name="Puazo M."/>
            <person name="Raj R."/>
            <person name="Reid J."/>
            <person name="Rouhana J."/>
            <person name="Saada N."/>
            <person name="Shang Y."/>
            <person name="Simmons D."/>
            <person name="Thornton R."/>
            <person name="Warren J."/>
            <person name="Weissenberger G."/>
            <person name="Zhang J."/>
            <person name="Zhang L."/>
            <person name="Zhou C."/>
            <person name="Zhu D."/>
            <person name="Muzny D."/>
            <person name="Worley K."/>
            <person name="Gibbs R."/>
        </authorList>
    </citation>
    <scope>NUCLEOTIDE SEQUENCE [LARGE SCALE GENOMIC DNA]</scope>
    <source>
        <strain evidence="1 2">F0268</strain>
    </source>
</reference>
<dbReference type="Proteomes" id="UP000004121">
    <property type="component" value="Unassembled WGS sequence"/>
</dbReference>
<protein>
    <submittedName>
        <fullName evidence="1">Uncharacterized protein</fullName>
    </submittedName>
</protein>
<gene>
    <name evidence="1" type="ORF">HMPREF6123_0206</name>
</gene>
<proteinExistence type="predicted"/>
<dbReference type="HOGENOM" id="CLU_3236894_0_0_9"/>
<keyword evidence="2" id="KW-1185">Reference proteome</keyword>
<dbReference type="AlphaFoldDB" id="C2KUN7"/>
<dbReference type="STRING" id="585501.HMPREF6123_0206"/>
<accession>C2KUN7</accession>
<sequence>MHQKLDKFTEISKNKGKTLEILKWHFGKKSSNIKLVGRCKDKL</sequence>
<organism evidence="1 2">
    <name type="scientific">Oribacterium sinus F0268</name>
    <dbReference type="NCBI Taxonomy" id="585501"/>
    <lineage>
        <taxon>Bacteria</taxon>
        <taxon>Bacillati</taxon>
        <taxon>Bacillota</taxon>
        <taxon>Clostridia</taxon>
        <taxon>Lachnospirales</taxon>
        <taxon>Lachnospiraceae</taxon>
        <taxon>Oribacterium</taxon>
    </lineage>
</organism>
<evidence type="ECO:0000313" key="2">
    <source>
        <dbReference type="Proteomes" id="UP000004121"/>
    </source>
</evidence>
<evidence type="ECO:0000313" key="1">
    <source>
        <dbReference type="EMBL" id="EEJ52511.1"/>
    </source>
</evidence>
<dbReference type="EMBL" id="ACKX01000022">
    <property type="protein sequence ID" value="EEJ52511.1"/>
    <property type="molecule type" value="Genomic_DNA"/>
</dbReference>